<evidence type="ECO:0000256" key="1">
    <source>
        <dbReference type="ARBA" id="ARBA00022679"/>
    </source>
</evidence>
<gene>
    <name evidence="3" type="ORF">A2519_00385</name>
</gene>
<dbReference type="InterPro" id="IPR001296">
    <property type="entry name" value="Glyco_trans_1"/>
</dbReference>
<evidence type="ECO:0000259" key="2">
    <source>
        <dbReference type="Pfam" id="PF00534"/>
    </source>
</evidence>
<dbReference type="SUPFAM" id="SSF53756">
    <property type="entry name" value="UDP-Glycosyltransferase/glycogen phosphorylase"/>
    <property type="match status" value="1"/>
</dbReference>
<feature type="domain" description="Glycosyl transferase family 1" evidence="2">
    <location>
        <begin position="205"/>
        <end position="371"/>
    </location>
</feature>
<dbReference type="AlphaFoldDB" id="A0A1F7F0A6"/>
<dbReference type="Proteomes" id="UP000179243">
    <property type="component" value="Unassembled WGS sequence"/>
</dbReference>
<proteinExistence type="predicted"/>
<dbReference type="PANTHER" id="PTHR46401:SF2">
    <property type="entry name" value="GLYCOSYLTRANSFERASE WBBK-RELATED"/>
    <property type="match status" value="1"/>
</dbReference>
<organism evidence="3 4">
    <name type="scientific">Candidatus Raymondbacteria bacterium RIFOXYD12_FULL_49_13</name>
    <dbReference type="NCBI Taxonomy" id="1817890"/>
    <lineage>
        <taxon>Bacteria</taxon>
        <taxon>Raymondiibacteriota</taxon>
    </lineage>
</organism>
<comment type="caution">
    <text evidence="3">The sequence shown here is derived from an EMBL/GenBank/DDBJ whole genome shotgun (WGS) entry which is preliminary data.</text>
</comment>
<name>A0A1F7F0A6_UNCRA</name>
<accession>A0A1F7F0A6</accession>
<dbReference type="Pfam" id="PF00534">
    <property type="entry name" value="Glycos_transf_1"/>
    <property type="match status" value="1"/>
</dbReference>
<protein>
    <recommendedName>
        <fullName evidence="2">Glycosyl transferase family 1 domain-containing protein</fullName>
    </recommendedName>
</protein>
<dbReference type="GO" id="GO:0009103">
    <property type="term" value="P:lipopolysaccharide biosynthetic process"/>
    <property type="evidence" value="ECO:0007669"/>
    <property type="project" value="TreeGrafter"/>
</dbReference>
<evidence type="ECO:0000313" key="3">
    <source>
        <dbReference type="EMBL" id="OGJ99945.1"/>
    </source>
</evidence>
<dbReference type="CDD" id="cd03801">
    <property type="entry name" value="GT4_PimA-like"/>
    <property type="match status" value="1"/>
</dbReference>
<dbReference type="GO" id="GO:0016757">
    <property type="term" value="F:glycosyltransferase activity"/>
    <property type="evidence" value="ECO:0007669"/>
    <property type="project" value="InterPro"/>
</dbReference>
<sequence length="396" mass="45985">MIDNNIVVLACLPSYEKYRDRYEMFVHLCDRIVCVKILLLNGDHPKEISRPNLLKLLFNPKKNIFQRRDQVYSFIKDDIIKGNKVIIHDTFLMQLGFSFRDACSRLINVRKVLSLYAPNLSFFIRYITKSKYSQIPIRLSEYPYYLKRFLTVYVPEALSCRFADLIIGNGETVTQDVIKYYHIKPDKTVLIPSEVNTDFFCPGDTERQKLGFSNRDILILFAGSFQRRKGVETLLLSFNAFYSEHSNSKLIMVGRVGDTGYRWFESIICSLPCRSNILFMDSVDPYGIRQLYRSVDMFVLPTFIEGSPRVVKEALACGCPVISSKIPGNYAIDPLGKGIYYADNWEKDSYLKQMLMVESLPELRQQKIEYGIALVKELHPRLVSEKYLSVYKQLFN</sequence>
<dbReference type="EMBL" id="MFYX01000157">
    <property type="protein sequence ID" value="OGJ99945.1"/>
    <property type="molecule type" value="Genomic_DNA"/>
</dbReference>
<keyword evidence="1" id="KW-0808">Transferase</keyword>
<dbReference type="PANTHER" id="PTHR46401">
    <property type="entry name" value="GLYCOSYLTRANSFERASE WBBK-RELATED"/>
    <property type="match status" value="1"/>
</dbReference>
<dbReference type="Gene3D" id="3.40.50.2000">
    <property type="entry name" value="Glycogen Phosphorylase B"/>
    <property type="match status" value="2"/>
</dbReference>
<reference evidence="3 4" key="1">
    <citation type="journal article" date="2016" name="Nat. Commun.">
        <title>Thousands of microbial genomes shed light on interconnected biogeochemical processes in an aquifer system.</title>
        <authorList>
            <person name="Anantharaman K."/>
            <person name="Brown C.T."/>
            <person name="Hug L.A."/>
            <person name="Sharon I."/>
            <person name="Castelle C.J."/>
            <person name="Probst A.J."/>
            <person name="Thomas B.C."/>
            <person name="Singh A."/>
            <person name="Wilkins M.J."/>
            <person name="Karaoz U."/>
            <person name="Brodie E.L."/>
            <person name="Williams K.H."/>
            <person name="Hubbard S.S."/>
            <person name="Banfield J.F."/>
        </authorList>
    </citation>
    <scope>NUCLEOTIDE SEQUENCE [LARGE SCALE GENOMIC DNA]</scope>
</reference>
<evidence type="ECO:0000313" key="4">
    <source>
        <dbReference type="Proteomes" id="UP000179243"/>
    </source>
</evidence>